<gene>
    <name evidence="2" type="primary">ycf91</name>
</gene>
<keyword evidence="2" id="KW-0150">Chloroplast</keyword>
<evidence type="ECO:0000259" key="1">
    <source>
        <dbReference type="Pfam" id="PF14251"/>
    </source>
</evidence>
<sequence length="98" mass="11768">MSLLLLDKKTFLISLNHKKRFISVQYKELYRYNKSYLIIYWTSFNSKSIVKKISCNLYFINKLSPSHCLYLGSEFLKAEVCLLALQKYILEWLFLKNN</sequence>
<evidence type="ECO:0000313" key="2">
    <source>
        <dbReference type="EMBL" id="ARO91191.1"/>
    </source>
</evidence>
<dbReference type="Pfam" id="PF14251">
    <property type="entry name" value="PterinBD-DUF4346"/>
    <property type="match status" value="1"/>
</dbReference>
<name>A0A1X9PUN1_9RHOD</name>
<keyword evidence="2" id="KW-0934">Plastid</keyword>
<protein>
    <submittedName>
        <fullName evidence="2">Conserved hypothetical plastid protein</fullName>
    </submittedName>
</protein>
<dbReference type="EMBL" id="KY709211">
    <property type="protein sequence ID" value="ARO91191.1"/>
    <property type="molecule type" value="Genomic_DNA"/>
</dbReference>
<dbReference type="AlphaFoldDB" id="A0A1X9PUN1"/>
<organism evidence="2">
    <name type="scientific">Flintiella sanguinaria</name>
    <dbReference type="NCBI Taxonomy" id="101926"/>
    <lineage>
        <taxon>Eukaryota</taxon>
        <taxon>Rhodophyta</taxon>
        <taxon>Bangiophyceae</taxon>
        <taxon>Porphyridiales</taxon>
        <taxon>Porphyridiaceae</taxon>
        <taxon>Flintiella</taxon>
    </lineage>
</organism>
<geneLocation type="chloroplast" evidence="2"/>
<dbReference type="InterPro" id="IPR025595">
    <property type="entry name" value="PterinBD-DUF4346"/>
</dbReference>
<reference evidence="2" key="1">
    <citation type="submission" date="2017-03" db="EMBL/GenBank/DDBJ databases">
        <title>The new red algal subphylum Proteorhodophytina comprises the largest and most divergent plastid genomes known.</title>
        <authorList>
            <person name="Munoz-Gomez S.A."/>
            <person name="Mejia-Franco F.G."/>
            <person name="Durnin K."/>
            <person name="Morgan C."/>
            <person name="Grisdale C.J."/>
            <person name="Archibald J.M."/>
            <person name="Slamovits C.H."/>
        </authorList>
    </citation>
    <scope>NUCLEOTIDE SEQUENCE</scope>
    <source>
        <strain evidence="2">UTEX LB2060</strain>
    </source>
</reference>
<proteinExistence type="predicted"/>
<feature type="domain" description="DUF4346" evidence="1">
    <location>
        <begin position="10"/>
        <end position="89"/>
    </location>
</feature>
<accession>A0A1X9PUN1</accession>